<evidence type="ECO:0000313" key="1">
    <source>
        <dbReference type="EMBL" id="BDP44806.1"/>
    </source>
</evidence>
<keyword evidence="2" id="KW-1185">Reference proteome</keyword>
<proteinExistence type="predicted"/>
<gene>
    <name evidence="1" type="ORF">DAETH_47750</name>
</gene>
<evidence type="ECO:0000313" key="2">
    <source>
        <dbReference type="Proteomes" id="UP001064971"/>
    </source>
</evidence>
<dbReference type="Proteomes" id="UP001064971">
    <property type="component" value="Plasmid pDAETH-3"/>
</dbReference>
<reference evidence="1" key="1">
    <citation type="submission" date="2022-07" db="EMBL/GenBank/DDBJ databases">
        <title>Complete Genome Sequence of the Radioresistant Bacterium Deinococcus aetherius ST0316, Isolated from the Air Dust collected in Lower Stratosphere above Japan.</title>
        <authorList>
            <person name="Satoh K."/>
            <person name="Hagiwara K."/>
            <person name="Katsumata K."/>
            <person name="Kubo A."/>
            <person name="Yokobori S."/>
            <person name="Yamagishi A."/>
            <person name="Oono Y."/>
            <person name="Narumi I."/>
        </authorList>
    </citation>
    <scope>NUCLEOTIDE SEQUENCE</scope>
    <source>
        <strain evidence="1">ST0316</strain>
        <plasmid evidence="1">pDAETH-3</plasmid>
    </source>
</reference>
<name>A0ABN6RNC8_9DEIO</name>
<dbReference type="EMBL" id="AP026563">
    <property type="protein sequence ID" value="BDP44806.1"/>
    <property type="molecule type" value="Genomic_DNA"/>
</dbReference>
<keyword evidence="1" id="KW-0614">Plasmid</keyword>
<accession>A0ABN6RNC8</accession>
<organism evidence="1 2">
    <name type="scientific">Deinococcus aetherius</name>
    <dbReference type="NCBI Taxonomy" id="200252"/>
    <lineage>
        <taxon>Bacteria</taxon>
        <taxon>Thermotogati</taxon>
        <taxon>Deinococcota</taxon>
        <taxon>Deinococci</taxon>
        <taxon>Deinococcales</taxon>
        <taxon>Deinococcaceae</taxon>
        <taxon>Deinococcus</taxon>
    </lineage>
</organism>
<geneLocation type="plasmid" evidence="1 2">
    <name>pDAETH-3</name>
</geneLocation>
<sequence length="325" mass="34648">MSLTLPGARGACRLKFLSCTLSSQRRLYADATSTLHLVALVTTTEAETAFDLTNHGGRQDTWMNNPGVVPLDLGGRSSGIHDVFVGDQEALLYLGAGTTTLALPTRAVNVTVLLALPSRLVWADARVCLLGETTDENLRAELSRREVARRLLAELEGEPDLPGTPRVIVKGALTQAAKLLCGLRSQSELRARLDALPDHQARVDVMAAAPAISGVAAGAETLALARAVVDARDLTSLREAPAAAARLETWRFVDVDGRPALVGRVFDHPEARDGEQVVTGPVQALHGTVARTSSRVYALGEPGDEDAAAHLRTLVRLLEAERGER</sequence>
<protein>
    <submittedName>
        <fullName evidence="1">Uncharacterized protein</fullName>
    </submittedName>
</protein>